<sequence length="75" mass="8493">MPKDSRPIDAAKSPKTPPRYTTSEILFGGLLKCGHTGRAMSISTGKFGRYRYYKCNNKQKKKRCKCGGMSFPMRK</sequence>
<dbReference type="Pfam" id="PF13408">
    <property type="entry name" value="Zn_ribbon_recom"/>
    <property type="match status" value="1"/>
</dbReference>
<evidence type="ECO:0000313" key="2">
    <source>
        <dbReference type="EMBL" id="RDD61202.1"/>
    </source>
</evidence>
<gene>
    <name evidence="2" type="ORF">DRB17_14035</name>
</gene>
<evidence type="ECO:0000259" key="1">
    <source>
        <dbReference type="Pfam" id="PF13408"/>
    </source>
</evidence>
<dbReference type="EMBL" id="QPMH01000014">
    <property type="protein sequence ID" value="RDD61202.1"/>
    <property type="molecule type" value="Genomic_DNA"/>
</dbReference>
<comment type="caution">
    <text evidence="2">The sequence shown here is derived from an EMBL/GenBank/DDBJ whole genome shotgun (WGS) entry which is preliminary data.</text>
</comment>
<proteinExistence type="predicted"/>
<organism evidence="2 3">
    <name type="scientific">Ferruginivarius sediminum</name>
    <dbReference type="NCBI Taxonomy" id="2661937"/>
    <lineage>
        <taxon>Bacteria</taxon>
        <taxon>Pseudomonadati</taxon>
        <taxon>Pseudomonadota</taxon>
        <taxon>Alphaproteobacteria</taxon>
        <taxon>Rhodospirillales</taxon>
        <taxon>Rhodospirillaceae</taxon>
        <taxon>Ferruginivarius</taxon>
    </lineage>
</organism>
<protein>
    <recommendedName>
        <fullName evidence="1">Recombinase zinc beta ribbon domain-containing protein</fullName>
    </recommendedName>
</protein>
<keyword evidence="3" id="KW-1185">Reference proteome</keyword>
<accession>A0A369T8I1</accession>
<dbReference type="InterPro" id="IPR025827">
    <property type="entry name" value="Zn_ribbon_recom_dom"/>
</dbReference>
<dbReference type="AlphaFoldDB" id="A0A369T8I1"/>
<feature type="domain" description="Recombinase zinc beta ribbon" evidence="1">
    <location>
        <begin position="26"/>
        <end position="67"/>
    </location>
</feature>
<name>A0A369T8I1_9PROT</name>
<reference evidence="2 3" key="1">
    <citation type="submission" date="2018-07" db="EMBL/GenBank/DDBJ databases">
        <title>Venubactetium sediminum gen. nov., sp. nov., isolated from a marine solar saltern.</title>
        <authorList>
            <person name="Wang S."/>
        </authorList>
    </citation>
    <scope>NUCLEOTIDE SEQUENCE [LARGE SCALE GENOMIC DNA]</scope>
    <source>
        <strain evidence="2 3">WD2A32</strain>
    </source>
</reference>
<dbReference type="Proteomes" id="UP000253941">
    <property type="component" value="Unassembled WGS sequence"/>
</dbReference>
<evidence type="ECO:0000313" key="3">
    <source>
        <dbReference type="Proteomes" id="UP000253941"/>
    </source>
</evidence>